<dbReference type="UniPathway" id="UPA00056">
    <property type="reaction ID" value="UER00094"/>
</dbReference>
<dbReference type="PIRSF" id="PIRSF010376">
    <property type="entry name" value="IspE"/>
    <property type="match status" value="1"/>
</dbReference>
<dbReference type="InterPro" id="IPR004424">
    <property type="entry name" value="IspE"/>
</dbReference>
<dbReference type="GO" id="GO:0016114">
    <property type="term" value="P:terpenoid biosynthetic process"/>
    <property type="evidence" value="ECO:0007669"/>
    <property type="project" value="UniProtKB-UniRule"/>
</dbReference>
<keyword evidence="5 10" id="KW-0547">Nucleotide-binding</keyword>
<evidence type="ECO:0000256" key="2">
    <source>
        <dbReference type="ARBA" id="ARBA00012052"/>
    </source>
</evidence>
<dbReference type="SUPFAM" id="SSF54211">
    <property type="entry name" value="Ribosomal protein S5 domain 2-like"/>
    <property type="match status" value="1"/>
</dbReference>
<keyword evidence="6 10" id="KW-0418">Kinase</keyword>
<feature type="active site" evidence="10">
    <location>
        <position position="134"/>
    </location>
</feature>
<dbReference type="Gene3D" id="3.30.70.890">
    <property type="entry name" value="GHMP kinase, C-terminal domain"/>
    <property type="match status" value="1"/>
</dbReference>
<dbReference type="InterPro" id="IPR020568">
    <property type="entry name" value="Ribosomal_Su5_D2-typ_SF"/>
</dbReference>
<sequence>MLSLPAPAKLNLFLHITGRRDNGYHELQTCFQLLDYGDQLEFERVDSPAINLESNLNSVAAEDNLIIKAAVLLQQHAQVQSGATIKLTKKLPLGAGLGGGSSDAATTLLALNKLWNCGLTTDELVELGLTLGADVPVFIRGHSAWAEGVGEKLTAMALPEPWYVVISPNCQVSTEQIFCHEQLTRNSSTITIPAFPFQGVFSENRNDCEAVAIKLYPEIGAALNWLNNYAPARMTGTGSSIFASFDTRAAAEQVLADLPGELKGFIAQGINKSPVLQALRFN</sequence>
<comment type="catalytic activity">
    <reaction evidence="10">
        <text>4-CDP-2-C-methyl-D-erythritol + ATP = 4-CDP-2-C-methyl-D-erythritol 2-phosphate + ADP + H(+)</text>
        <dbReference type="Rhea" id="RHEA:18437"/>
        <dbReference type="ChEBI" id="CHEBI:15378"/>
        <dbReference type="ChEBI" id="CHEBI:30616"/>
        <dbReference type="ChEBI" id="CHEBI:57823"/>
        <dbReference type="ChEBI" id="CHEBI:57919"/>
        <dbReference type="ChEBI" id="CHEBI:456216"/>
        <dbReference type="EC" id="2.7.1.148"/>
    </reaction>
</comment>
<name>A0A2A5CGN7_9GAMM</name>
<organism evidence="13 14">
    <name type="scientific">SAR86 cluster bacterium</name>
    <dbReference type="NCBI Taxonomy" id="2030880"/>
    <lineage>
        <taxon>Bacteria</taxon>
        <taxon>Pseudomonadati</taxon>
        <taxon>Pseudomonadota</taxon>
        <taxon>Gammaproteobacteria</taxon>
        <taxon>SAR86 cluster</taxon>
    </lineage>
</organism>
<reference evidence="14" key="1">
    <citation type="submission" date="2017-08" db="EMBL/GenBank/DDBJ databases">
        <title>A dynamic microbial community with high functional redundancy inhabits the cold, oxic subseafloor aquifer.</title>
        <authorList>
            <person name="Tully B.J."/>
            <person name="Wheat C.G."/>
            <person name="Glazer B.T."/>
            <person name="Huber J.A."/>
        </authorList>
    </citation>
    <scope>NUCLEOTIDE SEQUENCE [LARGE SCALE GENOMIC DNA]</scope>
</reference>
<keyword evidence="7 10" id="KW-0067">ATP-binding</keyword>
<comment type="caution">
    <text evidence="13">The sequence shown here is derived from an EMBL/GenBank/DDBJ whole genome shotgun (WGS) entry which is preliminary data.</text>
</comment>
<evidence type="ECO:0000259" key="11">
    <source>
        <dbReference type="Pfam" id="PF00288"/>
    </source>
</evidence>
<dbReference type="EC" id="2.7.1.148" evidence="2 10"/>
<dbReference type="Pfam" id="PF00288">
    <property type="entry name" value="GHMP_kinases_N"/>
    <property type="match status" value="1"/>
</dbReference>
<evidence type="ECO:0000313" key="13">
    <source>
        <dbReference type="EMBL" id="PCJ42630.1"/>
    </source>
</evidence>
<evidence type="ECO:0000256" key="10">
    <source>
        <dbReference type="HAMAP-Rule" id="MF_00061"/>
    </source>
</evidence>
<gene>
    <name evidence="10" type="primary">ispE</name>
    <name evidence="13" type="ORF">COA71_03725</name>
</gene>
<feature type="active site" evidence="10">
    <location>
        <position position="9"/>
    </location>
</feature>
<comment type="pathway">
    <text evidence="10">Isoprenoid biosynthesis; isopentenyl diphosphate biosynthesis via DXP pathway; isopentenyl diphosphate from 1-deoxy-D-xylulose 5-phosphate: step 3/6.</text>
</comment>
<feature type="domain" description="GHMP kinase C-terminal" evidence="12">
    <location>
        <begin position="204"/>
        <end position="259"/>
    </location>
</feature>
<evidence type="ECO:0000256" key="6">
    <source>
        <dbReference type="ARBA" id="ARBA00022777"/>
    </source>
</evidence>
<evidence type="ECO:0000256" key="3">
    <source>
        <dbReference type="ARBA" id="ARBA00017473"/>
    </source>
</evidence>
<dbReference type="Proteomes" id="UP000228987">
    <property type="component" value="Unassembled WGS sequence"/>
</dbReference>
<protein>
    <recommendedName>
        <fullName evidence="3 10">4-diphosphocytidyl-2-C-methyl-D-erythritol kinase</fullName>
        <shortName evidence="10">CMK</shortName>
        <ecNumber evidence="2 10">2.7.1.148</ecNumber>
    </recommendedName>
    <alternativeName>
        <fullName evidence="9 10">4-(cytidine-5'-diphospho)-2-C-methyl-D-erythritol kinase</fullName>
    </alternativeName>
</protein>
<evidence type="ECO:0000256" key="5">
    <source>
        <dbReference type="ARBA" id="ARBA00022741"/>
    </source>
</evidence>
<accession>A0A2A5CGN7</accession>
<evidence type="ECO:0000313" key="14">
    <source>
        <dbReference type="Proteomes" id="UP000228987"/>
    </source>
</evidence>
<dbReference type="PANTHER" id="PTHR43527:SF2">
    <property type="entry name" value="4-DIPHOSPHOCYTIDYL-2-C-METHYL-D-ERYTHRITOL KINASE, CHLOROPLASTIC"/>
    <property type="match status" value="1"/>
</dbReference>
<dbReference type="NCBIfam" id="TIGR00154">
    <property type="entry name" value="ispE"/>
    <property type="match status" value="1"/>
</dbReference>
<dbReference type="GO" id="GO:0019288">
    <property type="term" value="P:isopentenyl diphosphate biosynthetic process, methylerythritol 4-phosphate pathway"/>
    <property type="evidence" value="ECO:0007669"/>
    <property type="project" value="UniProtKB-UniRule"/>
</dbReference>
<dbReference type="Gene3D" id="3.30.230.10">
    <property type="match status" value="1"/>
</dbReference>
<dbReference type="InterPro" id="IPR036554">
    <property type="entry name" value="GHMP_kinase_C_sf"/>
</dbReference>
<evidence type="ECO:0000256" key="7">
    <source>
        <dbReference type="ARBA" id="ARBA00022840"/>
    </source>
</evidence>
<dbReference type="GO" id="GO:0050515">
    <property type="term" value="F:4-(cytidine 5'-diphospho)-2-C-methyl-D-erythritol kinase activity"/>
    <property type="evidence" value="ECO:0007669"/>
    <property type="project" value="UniProtKB-UniRule"/>
</dbReference>
<dbReference type="InterPro" id="IPR014721">
    <property type="entry name" value="Ribsml_uS5_D2-typ_fold_subgr"/>
</dbReference>
<keyword evidence="8 10" id="KW-0414">Isoprene biosynthesis</keyword>
<dbReference type="GO" id="GO:0005524">
    <property type="term" value="F:ATP binding"/>
    <property type="evidence" value="ECO:0007669"/>
    <property type="project" value="UniProtKB-UniRule"/>
</dbReference>
<dbReference type="HAMAP" id="MF_00061">
    <property type="entry name" value="IspE"/>
    <property type="match status" value="1"/>
</dbReference>
<dbReference type="PANTHER" id="PTHR43527">
    <property type="entry name" value="4-DIPHOSPHOCYTIDYL-2-C-METHYL-D-ERYTHRITOL KINASE, CHLOROPLASTIC"/>
    <property type="match status" value="1"/>
</dbReference>
<keyword evidence="4 10" id="KW-0808">Transferase</keyword>
<dbReference type="AlphaFoldDB" id="A0A2A5CGN7"/>
<feature type="domain" description="GHMP kinase N-terminal" evidence="11">
    <location>
        <begin position="64"/>
        <end position="141"/>
    </location>
</feature>
<dbReference type="InterPro" id="IPR013750">
    <property type="entry name" value="GHMP_kinase_C_dom"/>
</dbReference>
<dbReference type="NCBIfam" id="NF011202">
    <property type="entry name" value="PRK14608.1"/>
    <property type="match status" value="1"/>
</dbReference>
<dbReference type="InterPro" id="IPR006204">
    <property type="entry name" value="GHMP_kinase_N_dom"/>
</dbReference>
<evidence type="ECO:0000256" key="1">
    <source>
        <dbReference type="ARBA" id="ARBA00009684"/>
    </source>
</evidence>
<evidence type="ECO:0000259" key="12">
    <source>
        <dbReference type="Pfam" id="PF08544"/>
    </source>
</evidence>
<dbReference type="EMBL" id="NVWI01000002">
    <property type="protein sequence ID" value="PCJ42630.1"/>
    <property type="molecule type" value="Genomic_DNA"/>
</dbReference>
<dbReference type="Pfam" id="PF08544">
    <property type="entry name" value="GHMP_kinases_C"/>
    <property type="match status" value="1"/>
</dbReference>
<proteinExistence type="inferred from homology"/>
<dbReference type="SUPFAM" id="SSF55060">
    <property type="entry name" value="GHMP Kinase, C-terminal domain"/>
    <property type="match status" value="1"/>
</dbReference>
<evidence type="ECO:0000256" key="9">
    <source>
        <dbReference type="ARBA" id="ARBA00032554"/>
    </source>
</evidence>
<comment type="similarity">
    <text evidence="1 10">Belongs to the GHMP kinase family. IspE subfamily.</text>
</comment>
<evidence type="ECO:0000256" key="4">
    <source>
        <dbReference type="ARBA" id="ARBA00022679"/>
    </source>
</evidence>
<comment type="function">
    <text evidence="10">Catalyzes the phosphorylation of the position 2 hydroxy group of 4-diphosphocytidyl-2C-methyl-D-erythritol.</text>
</comment>
<evidence type="ECO:0000256" key="8">
    <source>
        <dbReference type="ARBA" id="ARBA00023229"/>
    </source>
</evidence>
<feature type="binding site" evidence="10">
    <location>
        <begin position="92"/>
        <end position="102"/>
    </location>
    <ligand>
        <name>ATP</name>
        <dbReference type="ChEBI" id="CHEBI:30616"/>
    </ligand>
</feature>